<evidence type="ECO:0000313" key="13">
    <source>
        <dbReference type="EMBL" id="KAF7634093.1"/>
    </source>
</evidence>
<evidence type="ECO:0000256" key="3">
    <source>
        <dbReference type="ARBA" id="ARBA00004637"/>
    </source>
</evidence>
<dbReference type="EMBL" id="JABEBT010000064">
    <property type="protein sequence ID" value="KAF7634093.1"/>
    <property type="molecule type" value="Genomic_DNA"/>
</dbReference>
<name>A0A8S9ZL40_9BILA</name>
<proteinExistence type="inferred from homology"/>
<gene>
    <name evidence="13" type="ORF">Mgra_00006513</name>
</gene>
<keyword evidence="5" id="KW-0813">Transport</keyword>
<evidence type="ECO:0000313" key="14">
    <source>
        <dbReference type="Proteomes" id="UP000605970"/>
    </source>
</evidence>
<keyword evidence="8" id="KW-0249">Electron transport</keyword>
<comment type="subcellular location">
    <subcellularLocation>
        <location evidence="3">Mitochondrion inner membrane</location>
        <topology evidence="3">Peripheral membrane protein</topology>
    </subcellularLocation>
    <subcellularLocation>
        <location evidence="2">Mitochondrion intermembrane space</location>
    </subcellularLocation>
</comment>
<dbReference type="GO" id="GO:0005758">
    <property type="term" value="C:mitochondrial intermembrane space"/>
    <property type="evidence" value="ECO:0007669"/>
    <property type="project" value="UniProtKB-SubCell"/>
</dbReference>
<dbReference type="PANTHER" id="PTHR21268:SF2">
    <property type="entry name" value="NADH DEHYDROGENASE [UBIQUINONE] IRON-SULFUR PROTEIN 5"/>
    <property type="match status" value="1"/>
</dbReference>
<sequence length="152" mass="18269">MSPPPFLALDGYRDSDRLERDFTEPGSDKFEKKEWYQYFLPMWRGFLTDSYQRPGISCGFFEAQYYKCMEAFGAKLSRLYCDLEHRDFSECITNEKKLKRFRAMKDIRFKKWLRGDRPCMWEPTIDYLRAVRPNFIGMASGPDPNKKRQRIV</sequence>
<protein>
    <recommendedName>
        <fullName evidence="15">Complex I-15 kDa</fullName>
    </recommendedName>
</protein>
<dbReference type="GO" id="GO:0005743">
    <property type="term" value="C:mitochondrial inner membrane"/>
    <property type="evidence" value="ECO:0007669"/>
    <property type="project" value="UniProtKB-SubCell"/>
</dbReference>
<keyword evidence="10" id="KW-0472">Membrane</keyword>
<evidence type="ECO:0000256" key="2">
    <source>
        <dbReference type="ARBA" id="ARBA00004569"/>
    </source>
</evidence>
<dbReference type="OrthoDB" id="9992197at2759"/>
<dbReference type="AlphaFoldDB" id="A0A8S9ZL40"/>
<dbReference type="InterPro" id="IPR019342">
    <property type="entry name" value="NADH_UbQ_OxRdtase_FeS-su5"/>
</dbReference>
<evidence type="ECO:0008006" key="15">
    <source>
        <dbReference type="Google" id="ProtNLM"/>
    </source>
</evidence>
<comment type="caution">
    <text evidence="13">The sequence shown here is derived from an EMBL/GenBank/DDBJ whole genome shotgun (WGS) entry which is preliminary data.</text>
</comment>
<evidence type="ECO:0000256" key="7">
    <source>
        <dbReference type="ARBA" id="ARBA00022792"/>
    </source>
</evidence>
<feature type="disulfide bond" evidence="12">
    <location>
        <begin position="68"/>
        <end position="81"/>
    </location>
</feature>
<organism evidence="13 14">
    <name type="scientific">Meloidogyne graminicola</name>
    <dbReference type="NCBI Taxonomy" id="189291"/>
    <lineage>
        <taxon>Eukaryota</taxon>
        <taxon>Metazoa</taxon>
        <taxon>Ecdysozoa</taxon>
        <taxon>Nematoda</taxon>
        <taxon>Chromadorea</taxon>
        <taxon>Rhabditida</taxon>
        <taxon>Tylenchina</taxon>
        <taxon>Tylenchomorpha</taxon>
        <taxon>Tylenchoidea</taxon>
        <taxon>Meloidogynidae</taxon>
        <taxon>Meloidogyninae</taxon>
        <taxon>Meloidogyne</taxon>
    </lineage>
</organism>
<feature type="disulfide bond" evidence="12">
    <location>
        <begin position="58"/>
        <end position="91"/>
    </location>
</feature>
<keyword evidence="7" id="KW-0999">Mitochondrion inner membrane</keyword>
<keyword evidence="6" id="KW-0679">Respiratory chain</keyword>
<evidence type="ECO:0000256" key="8">
    <source>
        <dbReference type="ARBA" id="ARBA00022982"/>
    </source>
</evidence>
<keyword evidence="9" id="KW-0496">Mitochondrion</keyword>
<keyword evidence="14" id="KW-1185">Reference proteome</keyword>
<accession>A0A8S9ZL40</accession>
<evidence type="ECO:0000256" key="5">
    <source>
        <dbReference type="ARBA" id="ARBA00022448"/>
    </source>
</evidence>
<reference evidence="13" key="1">
    <citation type="journal article" date="2020" name="Ecol. Evol.">
        <title>Genome structure and content of the rice root-knot nematode (Meloidogyne graminicola).</title>
        <authorList>
            <person name="Phan N.T."/>
            <person name="Danchin E.G.J."/>
            <person name="Klopp C."/>
            <person name="Perfus-Barbeoch L."/>
            <person name="Kozlowski D.K."/>
            <person name="Koutsovoulos G.D."/>
            <person name="Lopez-Roques C."/>
            <person name="Bouchez O."/>
            <person name="Zahm M."/>
            <person name="Besnard G."/>
            <person name="Bellafiore S."/>
        </authorList>
    </citation>
    <scope>NUCLEOTIDE SEQUENCE</scope>
    <source>
        <strain evidence="13">VN-18</strain>
    </source>
</reference>
<evidence type="ECO:0000256" key="4">
    <source>
        <dbReference type="ARBA" id="ARBA00007372"/>
    </source>
</evidence>
<evidence type="ECO:0000256" key="12">
    <source>
        <dbReference type="PIRSR" id="PIRSR619342-50"/>
    </source>
</evidence>
<evidence type="ECO:0000256" key="1">
    <source>
        <dbReference type="ARBA" id="ARBA00003195"/>
    </source>
</evidence>
<comment type="similarity">
    <text evidence="4">Belongs to the complex I NDUFS5 subunit family.</text>
</comment>
<keyword evidence="11 12" id="KW-1015">Disulfide bond</keyword>
<dbReference type="Proteomes" id="UP000605970">
    <property type="component" value="Unassembled WGS sequence"/>
</dbReference>
<dbReference type="Pfam" id="PF10200">
    <property type="entry name" value="Ndufs5"/>
    <property type="match status" value="1"/>
</dbReference>
<evidence type="ECO:0000256" key="10">
    <source>
        <dbReference type="ARBA" id="ARBA00023136"/>
    </source>
</evidence>
<evidence type="ECO:0000256" key="9">
    <source>
        <dbReference type="ARBA" id="ARBA00023128"/>
    </source>
</evidence>
<evidence type="ECO:0000256" key="6">
    <source>
        <dbReference type="ARBA" id="ARBA00022660"/>
    </source>
</evidence>
<evidence type="ECO:0000256" key="11">
    <source>
        <dbReference type="ARBA" id="ARBA00023157"/>
    </source>
</evidence>
<dbReference type="PANTHER" id="PTHR21268">
    <property type="entry name" value="NADH DEHYDROGENASE [UBIQUINONE] IRON-SULFUR PROTEIN 5"/>
    <property type="match status" value="1"/>
</dbReference>
<comment type="function">
    <text evidence="1">Accessory subunit of the mitochondrial membrane respiratory chain NADH dehydrogenase (Complex I), that is believed not to be involved in catalysis. Complex I functions in the transfer of electrons from NADH to the respiratory chain. The immediate electron acceptor for the enzyme is believed to be ubiquinone.</text>
</comment>